<name>A0A4Z0R7C8_9FIRM</name>
<organism evidence="1 2">
    <name type="scientific">Desulfosporosinus fructosivorans</name>
    <dbReference type="NCBI Taxonomy" id="2018669"/>
    <lineage>
        <taxon>Bacteria</taxon>
        <taxon>Bacillati</taxon>
        <taxon>Bacillota</taxon>
        <taxon>Clostridia</taxon>
        <taxon>Eubacteriales</taxon>
        <taxon>Desulfitobacteriaceae</taxon>
        <taxon>Desulfosporosinus</taxon>
    </lineage>
</organism>
<reference evidence="1 2" key="1">
    <citation type="submission" date="2019-03" db="EMBL/GenBank/DDBJ databases">
        <title>Draft Genome Sequence of Desulfosporosinus fructosivorans Strain 63.6F, Isolated from Marine Sediment in the Baltic Sea.</title>
        <authorList>
            <person name="Hausmann B."/>
            <person name="Vandieken V."/>
            <person name="Pjevac P."/>
            <person name="Schreck K."/>
            <person name="Herbold C.W."/>
            <person name="Loy A."/>
        </authorList>
    </citation>
    <scope>NUCLEOTIDE SEQUENCE [LARGE SCALE GENOMIC DNA]</scope>
    <source>
        <strain evidence="1 2">63.6F</strain>
    </source>
</reference>
<sequence>MQIAITAIVTFIITVVWQKSADRKNKLPLRVILKGMRIELEILAQKAGYQSIFEYWEIEKGKDYAQVAQMNFDGALRSLE</sequence>
<keyword evidence="2" id="KW-1185">Reference proteome</keyword>
<proteinExistence type="predicted"/>
<accession>A0A4Z0R7C8</accession>
<evidence type="ECO:0000313" key="2">
    <source>
        <dbReference type="Proteomes" id="UP000298460"/>
    </source>
</evidence>
<gene>
    <name evidence="1" type="ORF">E4K67_04210</name>
</gene>
<dbReference type="EMBL" id="SPQQ01000002">
    <property type="protein sequence ID" value="TGE38698.1"/>
    <property type="molecule type" value="Genomic_DNA"/>
</dbReference>
<evidence type="ECO:0000313" key="1">
    <source>
        <dbReference type="EMBL" id="TGE38698.1"/>
    </source>
</evidence>
<dbReference type="AlphaFoldDB" id="A0A4Z0R7C8"/>
<dbReference type="Proteomes" id="UP000298460">
    <property type="component" value="Unassembled WGS sequence"/>
</dbReference>
<comment type="caution">
    <text evidence="1">The sequence shown here is derived from an EMBL/GenBank/DDBJ whole genome shotgun (WGS) entry which is preliminary data.</text>
</comment>
<dbReference type="RefSeq" id="WP_135545193.1">
    <property type="nucleotide sequence ID" value="NZ_SPQQ01000002.1"/>
</dbReference>
<protein>
    <submittedName>
        <fullName evidence="1">Uncharacterized protein</fullName>
    </submittedName>
</protein>